<dbReference type="EMBL" id="JACYFS010000001">
    <property type="protein sequence ID" value="MBD8082039.1"/>
    <property type="molecule type" value="Genomic_DNA"/>
</dbReference>
<reference evidence="1 2" key="1">
    <citation type="submission" date="2020-09" db="EMBL/GenBank/DDBJ databases">
        <title>Genome seq and assembly of Chryseobacterium sp.</title>
        <authorList>
            <person name="Chhetri G."/>
        </authorList>
    </citation>
    <scope>NUCLEOTIDE SEQUENCE [LARGE SCALE GENOMIC DNA]</scope>
    <source>
        <strain evidence="1 2">GCR10</strain>
    </source>
</reference>
<name>A0ABR8Z9R4_9FLAO</name>
<proteinExistence type="predicted"/>
<comment type="caution">
    <text evidence="1">The sequence shown here is derived from an EMBL/GenBank/DDBJ whole genome shotgun (WGS) entry which is preliminary data.</text>
</comment>
<dbReference type="RefSeq" id="WP_191735712.1">
    <property type="nucleotide sequence ID" value="NZ_JACYFS010000001.1"/>
</dbReference>
<keyword evidence="2" id="KW-1185">Reference proteome</keyword>
<sequence>MRYEISEKAQQDLFNIESYLLEKWNIAVLEDFFIKFQRAINILLDKKVFFQKYEATHFYKFNVTKHNSLIYTYGEDVLYLHRILQNFQDPDDNYDSLKDL</sequence>
<gene>
    <name evidence="1" type="ORF">IC610_06315</name>
</gene>
<accession>A0ABR8Z9R4</accession>
<protein>
    <submittedName>
        <fullName evidence="1">Type II toxin-antitoxin system RelE/ParE family toxin</fullName>
    </submittedName>
</protein>
<dbReference type="Gene3D" id="3.30.2310.20">
    <property type="entry name" value="RelE-like"/>
    <property type="match status" value="1"/>
</dbReference>
<dbReference type="Proteomes" id="UP000637299">
    <property type="component" value="Unassembled WGS sequence"/>
</dbReference>
<evidence type="ECO:0000313" key="1">
    <source>
        <dbReference type="EMBL" id="MBD8082039.1"/>
    </source>
</evidence>
<evidence type="ECO:0000313" key="2">
    <source>
        <dbReference type="Proteomes" id="UP000637299"/>
    </source>
</evidence>
<dbReference type="InterPro" id="IPR035093">
    <property type="entry name" value="RelE/ParE_toxin_dom_sf"/>
</dbReference>
<organism evidence="1 2">
    <name type="scientific">Chryseobacterium caseinilyticum</name>
    <dbReference type="NCBI Taxonomy" id="2771428"/>
    <lineage>
        <taxon>Bacteria</taxon>
        <taxon>Pseudomonadati</taxon>
        <taxon>Bacteroidota</taxon>
        <taxon>Flavobacteriia</taxon>
        <taxon>Flavobacteriales</taxon>
        <taxon>Weeksellaceae</taxon>
        <taxon>Chryseobacterium group</taxon>
        <taxon>Chryseobacterium</taxon>
    </lineage>
</organism>